<dbReference type="SUPFAM" id="SSF53098">
    <property type="entry name" value="Ribonuclease H-like"/>
    <property type="match status" value="1"/>
</dbReference>
<comment type="caution">
    <text evidence="1">The sequence shown here is derived from an EMBL/GenBank/DDBJ whole genome shotgun (WGS) entry which is preliminary data.</text>
</comment>
<organism evidence="1 2">
    <name type="scientific">Nonomuraea spiralis</name>
    <dbReference type="NCBI Taxonomy" id="46182"/>
    <lineage>
        <taxon>Bacteria</taxon>
        <taxon>Bacillati</taxon>
        <taxon>Actinomycetota</taxon>
        <taxon>Actinomycetes</taxon>
        <taxon>Streptosporangiales</taxon>
        <taxon>Streptosporangiaceae</taxon>
        <taxon>Nonomuraea</taxon>
    </lineage>
</organism>
<evidence type="ECO:0008006" key="3">
    <source>
        <dbReference type="Google" id="ProtNLM"/>
    </source>
</evidence>
<sequence>MAWTRIPQHFAPPGIPNDQEWIESLFGHVKDNHPHLYMITAPYELEAESDAICTFFIGVRLHEGIGYVTPDDEYHGRGEAIRALPHRAGLKAAREARSATR</sequence>
<keyword evidence="2" id="KW-1185">Reference proteome</keyword>
<evidence type="ECO:0000313" key="2">
    <source>
        <dbReference type="Proteomes" id="UP001589647"/>
    </source>
</evidence>
<reference evidence="1 2" key="1">
    <citation type="submission" date="2024-09" db="EMBL/GenBank/DDBJ databases">
        <authorList>
            <person name="Sun Q."/>
            <person name="Mori K."/>
        </authorList>
    </citation>
    <scope>NUCLEOTIDE SEQUENCE [LARGE SCALE GENOMIC DNA]</scope>
    <source>
        <strain evidence="1 2">CCM 3426</strain>
    </source>
</reference>
<protein>
    <recommendedName>
        <fullName evidence="3">Transposase</fullName>
    </recommendedName>
</protein>
<evidence type="ECO:0000313" key="1">
    <source>
        <dbReference type="EMBL" id="MFB9205909.1"/>
    </source>
</evidence>
<dbReference type="Proteomes" id="UP001589647">
    <property type="component" value="Unassembled WGS sequence"/>
</dbReference>
<accession>A0ABV5IMX8</accession>
<gene>
    <name evidence="1" type="ORF">ACFFV7_32270</name>
</gene>
<proteinExistence type="predicted"/>
<name>A0ABV5IMX8_9ACTN</name>
<dbReference type="RefSeq" id="WP_189653457.1">
    <property type="nucleotide sequence ID" value="NZ_BMRC01000041.1"/>
</dbReference>
<dbReference type="InterPro" id="IPR012337">
    <property type="entry name" value="RNaseH-like_sf"/>
</dbReference>
<dbReference type="EMBL" id="JBHMEI010000032">
    <property type="protein sequence ID" value="MFB9205909.1"/>
    <property type="molecule type" value="Genomic_DNA"/>
</dbReference>